<reference evidence="2 3" key="1">
    <citation type="submission" date="2018-06" db="EMBL/GenBank/DDBJ databases">
        <authorList>
            <consortium name="Pathogen Informatics"/>
            <person name="Doyle S."/>
        </authorList>
    </citation>
    <scope>NUCLEOTIDE SEQUENCE [LARGE SCALE GENOMIC DNA]</scope>
    <source>
        <strain evidence="2 3">NCTC10698</strain>
    </source>
</reference>
<dbReference type="InterPro" id="IPR005064">
    <property type="entry name" value="BUG"/>
</dbReference>
<gene>
    <name evidence="2" type="ORF">NCTC10698_04749</name>
</gene>
<organism evidence="2 3">
    <name type="scientific">Comamonas testosteroni</name>
    <name type="common">Pseudomonas testosteroni</name>
    <dbReference type="NCBI Taxonomy" id="285"/>
    <lineage>
        <taxon>Bacteria</taxon>
        <taxon>Pseudomonadati</taxon>
        <taxon>Pseudomonadota</taxon>
        <taxon>Betaproteobacteria</taxon>
        <taxon>Burkholderiales</taxon>
        <taxon>Comamonadaceae</taxon>
        <taxon>Comamonas</taxon>
    </lineage>
</organism>
<keyword evidence="3" id="KW-1185">Reference proteome</keyword>
<dbReference type="EMBL" id="UFXL01000001">
    <property type="protein sequence ID" value="SUY79802.1"/>
    <property type="molecule type" value="Genomic_DNA"/>
</dbReference>
<evidence type="ECO:0000313" key="2">
    <source>
        <dbReference type="EMBL" id="SUY79802.1"/>
    </source>
</evidence>
<evidence type="ECO:0000256" key="1">
    <source>
        <dbReference type="ARBA" id="ARBA00006987"/>
    </source>
</evidence>
<dbReference type="Gene3D" id="3.40.190.150">
    <property type="entry name" value="Bordetella uptake gene, domain 1"/>
    <property type="match status" value="1"/>
</dbReference>
<comment type="caution">
    <text evidence="2">The sequence shown here is derived from an EMBL/GenBank/DDBJ whole genome shotgun (WGS) entry which is preliminary data.</text>
</comment>
<evidence type="ECO:0000313" key="3">
    <source>
        <dbReference type="Proteomes" id="UP000255070"/>
    </source>
</evidence>
<name>A0A8B4S9K3_COMTE</name>
<dbReference type="PANTHER" id="PTHR42928">
    <property type="entry name" value="TRICARBOXYLATE-BINDING PROTEIN"/>
    <property type="match status" value="1"/>
</dbReference>
<proteinExistence type="inferred from homology"/>
<accession>A0A8B4S9K3</accession>
<dbReference type="CDD" id="cd07012">
    <property type="entry name" value="PBP2_Bug_TTT"/>
    <property type="match status" value="1"/>
</dbReference>
<dbReference type="Gene3D" id="3.40.190.10">
    <property type="entry name" value="Periplasmic binding protein-like II"/>
    <property type="match status" value="1"/>
</dbReference>
<dbReference type="AlphaFoldDB" id="A0A8B4S9K3"/>
<dbReference type="PIRSF" id="PIRSF017082">
    <property type="entry name" value="YflP"/>
    <property type="match status" value="1"/>
</dbReference>
<dbReference type="InterPro" id="IPR042100">
    <property type="entry name" value="Bug_dom1"/>
</dbReference>
<protein>
    <submittedName>
        <fullName evidence="2">Argininosuccinate lyase</fullName>
    </submittedName>
</protein>
<sequence>MDRRQFNLHALLAGASAGLGLVPGMLPGLARASVAPGPGGYPERPLRVVVPYPAGGVVDVVLRAVCDPLSNALPQRIVVDNRPGADGRIGIDAVARAPADGYTLLAASPILTTAEHLMPDSRLRSRDFVGICGIAAAPTVFVVHDTVPARTLKEFVALAALRPGEFNAANPGTGSSIHLAQELFFERTGIRLTNVSYKGQPPALLDLGSGLLQFALISQSLVLPLIQSGKVRALAVNAAARTRSLPEVPTIAQAGYPDILVQSWYGIGAPAKTPVPVVEWLSQQFQRALATPEVRARLAATDAEILALDAARFTELIAVETRRWGALIHKRGIRL</sequence>
<comment type="similarity">
    <text evidence="1">Belongs to the UPF0065 (bug) family.</text>
</comment>
<dbReference type="SUPFAM" id="SSF53850">
    <property type="entry name" value="Periplasmic binding protein-like II"/>
    <property type="match status" value="1"/>
</dbReference>
<keyword evidence="2" id="KW-0456">Lyase</keyword>
<dbReference type="Proteomes" id="UP000255070">
    <property type="component" value="Unassembled WGS sequence"/>
</dbReference>
<dbReference type="GO" id="GO:0016829">
    <property type="term" value="F:lyase activity"/>
    <property type="evidence" value="ECO:0007669"/>
    <property type="project" value="UniProtKB-KW"/>
</dbReference>
<dbReference type="Pfam" id="PF03401">
    <property type="entry name" value="TctC"/>
    <property type="match status" value="1"/>
</dbReference>
<dbReference type="PANTHER" id="PTHR42928:SF5">
    <property type="entry name" value="BLR1237 PROTEIN"/>
    <property type="match status" value="1"/>
</dbReference>